<dbReference type="InterPro" id="IPR050189">
    <property type="entry name" value="MFS_Efflux_Transporters"/>
</dbReference>
<dbReference type="NCBIfam" id="TIGR00710">
    <property type="entry name" value="efflux_Bcr_CflA"/>
    <property type="match status" value="1"/>
</dbReference>
<dbReference type="PANTHER" id="PTHR43124">
    <property type="entry name" value="PURINE EFFLUX PUMP PBUE"/>
    <property type="match status" value="1"/>
</dbReference>
<feature type="transmembrane region" description="Helical" evidence="8">
    <location>
        <begin position="255"/>
        <end position="272"/>
    </location>
</feature>
<dbReference type="InterPro" id="IPR011701">
    <property type="entry name" value="MFS"/>
</dbReference>
<feature type="transmembrane region" description="Helical" evidence="8">
    <location>
        <begin position="377"/>
        <end position="396"/>
    </location>
</feature>
<feature type="transmembrane region" description="Helical" evidence="8">
    <location>
        <begin position="312"/>
        <end position="332"/>
    </location>
</feature>
<evidence type="ECO:0000256" key="4">
    <source>
        <dbReference type="ARBA" id="ARBA00022475"/>
    </source>
</evidence>
<dbReference type="PROSITE" id="PS00216">
    <property type="entry name" value="SUGAR_TRANSPORT_1"/>
    <property type="match status" value="1"/>
</dbReference>
<keyword evidence="4" id="KW-1003">Cell membrane</keyword>
<feature type="transmembrane region" description="Helical" evidence="8">
    <location>
        <begin position="52"/>
        <end position="71"/>
    </location>
</feature>
<evidence type="ECO:0000256" key="2">
    <source>
        <dbReference type="ARBA" id="ARBA00006236"/>
    </source>
</evidence>
<dbReference type="InterPro" id="IPR020846">
    <property type="entry name" value="MFS_dom"/>
</dbReference>
<dbReference type="SUPFAM" id="SSF103473">
    <property type="entry name" value="MFS general substrate transporter"/>
    <property type="match status" value="1"/>
</dbReference>
<dbReference type="Proteomes" id="UP001595632">
    <property type="component" value="Unassembled WGS sequence"/>
</dbReference>
<feature type="transmembrane region" description="Helical" evidence="8">
    <location>
        <begin position="284"/>
        <end position="306"/>
    </location>
</feature>
<gene>
    <name evidence="10" type="ORF">ACFOGP_09265</name>
</gene>
<evidence type="ECO:0000313" key="11">
    <source>
        <dbReference type="Proteomes" id="UP001595632"/>
    </source>
</evidence>
<dbReference type="EMBL" id="JBHRTB010000010">
    <property type="protein sequence ID" value="MFC3142897.1"/>
    <property type="molecule type" value="Genomic_DNA"/>
</dbReference>
<keyword evidence="7 8" id="KW-0472">Membrane</keyword>
<evidence type="ECO:0000256" key="6">
    <source>
        <dbReference type="ARBA" id="ARBA00022989"/>
    </source>
</evidence>
<evidence type="ECO:0000313" key="10">
    <source>
        <dbReference type="EMBL" id="MFC3142897.1"/>
    </source>
</evidence>
<feature type="transmembrane region" description="Helical" evidence="8">
    <location>
        <begin position="18"/>
        <end position="36"/>
    </location>
</feature>
<evidence type="ECO:0000256" key="7">
    <source>
        <dbReference type="ARBA" id="ARBA00023136"/>
    </source>
</evidence>
<protein>
    <recommendedName>
        <fullName evidence="8">Bcr/CflA family efflux transporter</fullName>
    </recommendedName>
</protein>
<dbReference type="Gene3D" id="1.20.1720.10">
    <property type="entry name" value="Multidrug resistance protein D"/>
    <property type="match status" value="1"/>
</dbReference>
<feature type="transmembrane region" description="Helical" evidence="8">
    <location>
        <begin position="83"/>
        <end position="102"/>
    </location>
</feature>
<comment type="similarity">
    <text evidence="2 8">Belongs to the major facilitator superfamily. Bcr/CmlA family.</text>
</comment>
<dbReference type="CDD" id="cd17320">
    <property type="entry name" value="MFS_MdfA_MDR_like"/>
    <property type="match status" value="1"/>
</dbReference>
<feature type="domain" description="Major facilitator superfamily (MFS) profile" evidence="9">
    <location>
        <begin position="17"/>
        <end position="400"/>
    </location>
</feature>
<sequence>MTRNTSVRFLDRQSPPHIFTLIVMASTSALTMNMYLPSLPKMTEHFGTDYSVMARSVTLFLVGNAVLQLFIGPVADRFGRRPVMLGGLAIFIFATIGCLLAPTAAVFLTFRMMQAFIVVGMVLSRAVVRDTHDQADAASMIGYVTMGMAVVPMISPALGGVLDEWFGWQANFYAFLLFGICTFALIWADQGETNPNAGARFRDQLRDYPELLASPRFWGYALAAGFSSGAFFSYMGSAPLVGSEIFGLDPSTLGILFGAPALGYVFGNYLTARYSVRMGINRMIITGSLICAIGVAISLLVFLAGYGSAFTFFGFMCFVGFGNGMVLPNAIAGTLSVRPHLAGTASGLGGSLMIGGGAVLAQMAGEMLSVETGPYPVLWIQIITSVLGVLAILMVIRREKRLGIARGD</sequence>
<dbReference type="InterPro" id="IPR004812">
    <property type="entry name" value="Efflux_drug-R_Bcr/CmlA"/>
</dbReference>
<comment type="subcellular location">
    <subcellularLocation>
        <location evidence="8">Cell inner membrane</location>
        <topology evidence="8">Multi-pass membrane protein</topology>
    </subcellularLocation>
    <subcellularLocation>
        <location evidence="1">Cell membrane</location>
        <topology evidence="1">Multi-pass membrane protein</topology>
    </subcellularLocation>
</comment>
<organism evidence="10 11">
    <name type="scientific">Psychromarinibacter halotolerans</name>
    <dbReference type="NCBI Taxonomy" id="1775175"/>
    <lineage>
        <taxon>Bacteria</taxon>
        <taxon>Pseudomonadati</taxon>
        <taxon>Pseudomonadota</taxon>
        <taxon>Alphaproteobacteria</taxon>
        <taxon>Rhodobacterales</taxon>
        <taxon>Paracoccaceae</taxon>
        <taxon>Psychromarinibacter</taxon>
    </lineage>
</organism>
<evidence type="ECO:0000256" key="3">
    <source>
        <dbReference type="ARBA" id="ARBA00022448"/>
    </source>
</evidence>
<keyword evidence="6 8" id="KW-1133">Transmembrane helix</keyword>
<keyword evidence="5 8" id="KW-0812">Transmembrane</keyword>
<keyword evidence="11" id="KW-1185">Reference proteome</keyword>
<evidence type="ECO:0000256" key="1">
    <source>
        <dbReference type="ARBA" id="ARBA00004651"/>
    </source>
</evidence>
<dbReference type="InterPro" id="IPR005829">
    <property type="entry name" value="Sugar_transporter_CS"/>
</dbReference>
<feature type="transmembrane region" description="Helical" evidence="8">
    <location>
        <begin position="217"/>
        <end position="235"/>
    </location>
</feature>
<feature type="transmembrane region" description="Helical" evidence="8">
    <location>
        <begin position="140"/>
        <end position="158"/>
    </location>
</feature>
<evidence type="ECO:0000256" key="8">
    <source>
        <dbReference type="RuleBase" id="RU365088"/>
    </source>
</evidence>
<dbReference type="Pfam" id="PF07690">
    <property type="entry name" value="MFS_1"/>
    <property type="match status" value="1"/>
</dbReference>
<dbReference type="PROSITE" id="PS50850">
    <property type="entry name" value="MFS"/>
    <property type="match status" value="1"/>
</dbReference>
<dbReference type="RefSeq" id="WP_275632878.1">
    <property type="nucleotide sequence ID" value="NZ_JARGYD010000004.1"/>
</dbReference>
<feature type="transmembrane region" description="Helical" evidence="8">
    <location>
        <begin position="108"/>
        <end position="128"/>
    </location>
</feature>
<proteinExistence type="inferred from homology"/>
<feature type="transmembrane region" description="Helical" evidence="8">
    <location>
        <begin position="344"/>
        <end position="365"/>
    </location>
</feature>
<evidence type="ECO:0000259" key="9">
    <source>
        <dbReference type="PROSITE" id="PS50850"/>
    </source>
</evidence>
<keyword evidence="3 8" id="KW-0813">Transport</keyword>
<keyword evidence="8" id="KW-0997">Cell inner membrane</keyword>
<comment type="caution">
    <text evidence="10">The sequence shown here is derived from an EMBL/GenBank/DDBJ whole genome shotgun (WGS) entry which is preliminary data.</text>
</comment>
<dbReference type="PANTHER" id="PTHR43124:SF3">
    <property type="entry name" value="CHLORAMPHENICOL EFFLUX PUMP RV0191"/>
    <property type="match status" value="1"/>
</dbReference>
<accession>A0ABV7GSX2</accession>
<reference evidence="11" key="1">
    <citation type="journal article" date="2019" name="Int. J. Syst. Evol. Microbiol.">
        <title>The Global Catalogue of Microorganisms (GCM) 10K type strain sequencing project: providing services to taxonomists for standard genome sequencing and annotation.</title>
        <authorList>
            <consortium name="The Broad Institute Genomics Platform"/>
            <consortium name="The Broad Institute Genome Sequencing Center for Infectious Disease"/>
            <person name="Wu L."/>
            <person name="Ma J."/>
        </authorList>
    </citation>
    <scope>NUCLEOTIDE SEQUENCE [LARGE SCALE GENOMIC DNA]</scope>
    <source>
        <strain evidence="11">KCTC 52366</strain>
    </source>
</reference>
<dbReference type="InterPro" id="IPR036259">
    <property type="entry name" value="MFS_trans_sf"/>
</dbReference>
<evidence type="ECO:0000256" key="5">
    <source>
        <dbReference type="ARBA" id="ARBA00022692"/>
    </source>
</evidence>
<feature type="transmembrane region" description="Helical" evidence="8">
    <location>
        <begin position="170"/>
        <end position="188"/>
    </location>
</feature>
<name>A0ABV7GSX2_9RHOB</name>